<accession>A0A7K1LJK7</accession>
<name>A0A7K1LJK7_9MICC</name>
<keyword evidence="2" id="KW-1185">Reference proteome</keyword>
<dbReference type="EMBL" id="WOGT01000005">
    <property type="protein sequence ID" value="MUN55290.1"/>
    <property type="molecule type" value="Genomic_DNA"/>
</dbReference>
<gene>
    <name evidence="1" type="ORF">GMA10_08735</name>
</gene>
<sequence>MTTATPDPPKIHGDCGAAQRIGQSNASKREASAQVWEFLKAVTMRFLWIASDTG</sequence>
<dbReference type="AlphaFoldDB" id="A0A7K1LJK7"/>
<dbReference type="RefSeq" id="WP_156265486.1">
    <property type="nucleotide sequence ID" value="NZ_JBFCQO010000004.1"/>
</dbReference>
<proteinExistence type="predicted"/>
<evidence type="ECO:0000313" key="1">
    <source>
        <dbReference type="EMBL" id="MUN55290.1"/>
    </source>
</evidence>
<organism evidence="1 2">
    <name type="scientific">Rothia koreensis</name>
    <dbReference type="NCBI Taxonomy" id="592378"/>
    <lineage>
        <taxon>Bacteria</taxon>
        <taxon>Bacillati</taxon>
        <taxon>Actinomycetota</taxon>
        <taxon>Actinomycetes</taxon>
        <taxon>Micrococcales</taxon>
        <taxon>Micrococcaceae</taxon>
        <taxon>Rothia</taxon>
    </lineage>
</organism>
<comment type="caution">
    <text evidence="1">The sequence shown here is derived from an EMBL/GenBank/DDBJ whole genome shotgun (WGS) entry which is preliminary data.</text>
</comment>
<dbReference type="Proteomes" id="UP000462152">
    <property type="component" value="Unassembled WGS sequence"/>
</dbReference>
<reference evidence="1 2" key="1">
    <citation type="submission" date="2019-12" db="EMBL/GenBank/DDBJ databases">
        <authorList>
            <person name="Li J."/>
            <person name="Shi Y."/>
            <person name="Xu G."/>
            <person name="Xiao D."/>
            <person name="Ran X."/>
        </authorList>
    </citation>
    <scope>NUCLEOTIDE SEQUENCE [LARGE SCALE GENOMIC DNA]</scope>
    <source>
        <strain evidence="1 2">JCM 15915</strain>
    </source>
</reference>
<evidence type="ECO:0000313" key="2">
    <source>
        <dbReference type="Proteomes" id="UP000462152"/>
    </source>
</evidence>
<protein>
    <submittedName>
        <fullName evidence="1">Uncharacterized protein</fullName>
    </submittedName>
</protein>